<dbReference type="EC" id="2.5.1.32" evidence="3"/>
<dbReference type="GO" id="GO:0004311">
    <property type="term" value="F:geranylgeranyl diphosphate synthase activity"/>
    <property type="evidence" value="ECO:0007669"/>
    <property type="project" value="InterPro"/>
</dbReference>
<dbReference type="EMBL" id="CP114014">
    <property type="protein sequence ID" value="XAY04087.1"/>
    <property type="molecule type" value="Genomic_DNA"/>
</dbReference>
<gene>
    <name evidence="3" type="primary">crtB</name>
    <name evidence="3" type="ORF">DSM112329_00916</name>
</gene>
<protein>
    <submittedName>
        <fullName evidence="3">15-cis-phytoene synthase</fullName>
        <ecNumber evidence="3">2.5.1.32</ecNumber>
    </submittedName>
</protein>
<dbReference type="SFLD" id="SFLDG01212">
    <property type="entry name" value="Phytoene_synthase_like"/>
    <property type="match status" value="1"/>
</dbReference>
<evidence type="ECO:0000313" key="3">
    <source>
        <dbReference type="EMBL" id="XAY04087.1"/>
    </source>
</evidence>
<dbReference type="InterPro" id="IPR008949">
    <property type="entry name" value="Isoprenoid_synthase_dom_sf"/>
</dbReference>
<dbReference type="GO" id="GO:0051996">
    <property type="term" value="F:squalene synthase [NAD(P)H] activity"/>
    <property type="evidence" value="ECO:0007669"/>
    <property type="project" value="InterPro"/>
</dbReference>
<reference evidence="3" key="1">
    <citation type="submission" date="2022-12" db="EMBL/GenBank/DDBJ databases">
        <title>Paraconexibacter alkalitolerans sp. nov. and Baekduia alba sp. nov., isolated from soil and emended description of the genera Paraconexibacter (Chun et al., 2020) and Baekduia (An et al., 2020).</title>
        <authorList>
            <person name="Vieira S."/>
            <person name="Huber K.J."/>
            <person name="Geppert A."/>
            <person name="Wolf J."/>
            <person name="Neumann-Schaal M."/>
            <person name="Muesken M."/>
            <person name="Overmann J."/>
        </authorList>
    </citation>
    <scope>NUCLEOTIDE SEQUENCE</scope>
    <source>
        <strain evidence="3">AEG42_29</strain>
    </source>
</reference>
<dbReference type="SUPFAM" id="SSF48576">
    <property type="entry name" value="Terpenoid synthases"/>
    <property type="match status" value="1"/>
</dbReference>
<name>A0AAU7AR00_9ACTN</name>
<dbReference type="InterPro" id="IPR044843">
    <property type="entry name" value="Trans_IPPS_bact-type"/>
</dbReference>
<dbReference type="RefSeq" id="WP_354700633.1">
    <property type="nucleotide sequence ID" value="NZ_CP114014.1"/>
</dbReference>
<dbReference type="Gene3D" id="1.10.600.10">
    <property type="entry name" value="Farnesyl Diphosphate Synthase"/>
    <property type="match status" value="1"/>
</dbReference>
<comment type="pathway">
    <text evidence="1">Carotenoid biosynthesis; phytoene biosynthesis.</text>
</comment>
<organism evidence="3">
    <name type="scientific">Paraconexibacter sp. AEG42_29</name>
    <dbReference type="NCBI Taxonomy" id="2997339"/>
    <lineage>
        <taxon>Bacteria</taxon>
        <taxon>Bacillati</taxon>
        <taxon>Actinomycetota</taxon>
        <taxon>Thermoleophilia</taxon>
        <taxon>Solirubrobacterales</taxon>
        <taxon>Paraconexibacteraceae</taxon>
        <taxon>Paraconexibacter</taxon>
    </lineage>
</organism>
<dbReference type="PANTHER" id="PTHR31480">
    <property type="entry name" value="BIFUNCTIONAL LYCOPENE CYCLASE/PHYTOENE SYNTHASE"/>
    <property type="match status" value="1"/>
</dbReference>
<dbReference type="SFLD" id="SFLDG01018">
    <property type="entry name" value="Squalene/Phytoene_Synthase_Lik"/>
    <property type="match status" value="1"/>
</dbReference>
<dbReference type="SFLD" id="SFLDS00005">
    <property type="entry name" value="Isoprenoid_Synthase_Type_I"/>
    <property type="match status" value="1"/>
</dbReference>
<dbReference type="Pfam" id="PF00494">
    <property type="entry name" value="SQS_PSY"/>
    <property type="match status" value="1"/>
</dbReference>
<evidence type="ECO:0000256" key="2">
    <source>
        <dbReference type="ARBA" id="ARBA00022679"/>
    </source>
</evidence>
<evidence type="ECO:0000256" key="1">
    <source>
        <dbReference type="ARBA" id="ARBA00004684"/>
    </source>
</evidence>
<dbReference type="InterPro" id="IPR002060">
    <property type="entry name" value="Squ/phyt_synthse"/>
</dbReference>
<dbReference type="KEGG" id="parq:DSM112329_00916"/>
<proteinExistence type="predicted"/>
<dbReference type="InterPro" id="IPR033904">
    <property type="entry name" value="Trans_IPPS_HH"/>
</dbReference>
<dbReference type="AlphaFoldDB" id="A0AAU7AR00"/>
<dbReference type="PROSITE" id="PS01044">
    <property type="entry name" value="SQUALEN_PHYTOEN_SYN_1"/>
    <property type="match status" value="1"/>
</dbReference>
<dbReference type="GO" id="GO:0016117">
    <property type="term" value="P:carotenoid biosynthetic process"/>
    <property type="evidence" value="ECO:0007669"/>
    <property type="project" value="UniProtKB-ARBA"/>
</dbReference>
<accession>A0AAU7AR00</accession>
<dbReference type="CDD" id="cd00683">
    <property type="entry name" value="Trans_IPPS_HH"/>
    <property type="match status" value="1"/>
</dbReference>
<sequence length="273" mass="29877">MSELVVDAGLQRRARTTTRRAARTFSLACRLLPAEVRQDVYLLYLVFRTLDDLVDDGPPAVARERVAAVEGWCDGRPARTTDETVVLDALAARHPLPRAALRDFCAGMRDDLDGWRPATEADVDRYCYRVAGTVGLVMAAVLGTDDPDAAAAACSLGMAMQRTNILRDIDEDEAAGRRYLSADAVARHGAPVPGRRAGLLAEQIARADTLYDEGLRGVRHLRRGRPAIRAAAGMYREILRQLEREGLGERPGRAVVSPGRKVRSALHTVATRR</sequence>
<keyword evidence="2 3" id="KW-0808">Transferase</keyword>
<dbReference type="InterPro" id="IPR019845">
    <property type="entry name" value="Squalene/phytoene_synthase_CS"/>
</dbReference>